<name>A0A4Z0LCI9_9FLAO</name>
<proteinExistence type="predicted"/>
<protein>
    <submittedName>
        <fullName evidence="2">Crp/Fnr family transcriptional regulator</fullName>
    </submittedName>
</protein>
<dbReference type="InterPro" id="IPR000595">
    <property type="entry name" value="cNMP-bd_dom"/>
</dbReference>
<sequence>MDNLQAARQFLSLCCNLSEDAFSLSTNMWQTKSYSKGEKYNKCGRICRTSSFILNGYFRTYKVDPDGEQRNVFLHPPGQTLVSFVSFVQQIPCDYDIEAITDAEIISISYDDLQRLYKSSIEWEKVGRLFAEYAYKLVEDRFLGYYDLSPEERYLKLIDDAPEIFNVVTLKDISSFLGIEFQSLCRIRKRVSERKS</sequence>
<evidence type="ECO:0000313" key="3">
    <source>
        <dbReference type="Proteomes" id="UP000297407"/>
    </source>
</evidence>
<dbReference type="InterPro" id="IPR018490">
    <property type="entry name" value="cNMP-bd_dom_sf"/>
</dbReference>
<reference evidence="2 3" key="1">
    <citation type="submission" date="2019-04" db="EMBL/GenBank/DDBJ databases">
        <title>Flavobacterium sp. strain DS2-A Genome sequencing and assembly.</title>
        <authorList>
            <person name="Kim I."/>
        </authorList>
    </citation>
    <scope>NUCLEOTIDE SEQUENCE [LARGE SCALE GENOMIC DNA]</scope>
    <source>
        <strain evidence="2 3">DS2-A</strain>
    </source>
</reference>
<dbReference type="Gene3D" id="2.60.120.10">
    <property type="entry name" value="Jelly Rolls"/>
    <property type="match status" value="1"/>
</dbReference>
<evidence type="ECO:0000313" key="2">
    <source>
        <dbReference type="EMBL" id="TGD59612.1"/>
    </source>
</evidence>
<dbReference type="OrthoDB" id="758145at2"/>
<feature type="domain" description="Cyclic nucleotide-binding" evidence="1">
    <location>
        <begin position="32"/>
        <end position="119"/>
    </location>
</feature>
<dbReference type="Proteomes" id="UP000297407">
    <property type="component" value="Unassembled WGS sequence"/>
</dbReference>
<organism evidence="2 3">
    <name type="scientific">Flavobacterium humi</name>
    <dbReference type="NCBI Taxonomy" id="2562683"/>
    <lineage>
        <taxon>Bacteria</taxon>
        <taxon>Pseudomonadati</taxon>
        <taxon>Bacteroidota</taxon>
        <taxon>Flavobacteriia</taxon>
        <taxon>Flavobacteriales</taxon>
        <taxon>Flavobacteriaceae</taxon>
        <taxon>Flavobacterium</taxon>
    </lineage>
</organism>
<dbReference type="AlphaFoldDB" id="A0A4Z0LCI9"/>
<dbReference type="SUPFAM" id="SSF51206">
    <property type="entry name" value="cAMP-binding domain-like"/>
    <property type="match status" value="1"/>
</dbReference>
<comment type="caution">
    <text evidence="2">The sequence shown here is derived from an EMBL/GenBank/DDBJ whole genome shotgun (WGS) entry which is preliminary data.</text>
</comment>
<dbReference type="EMBL" id="SRLH01000001">
    <property type="protein sequence ID" value="TGD59612.1"/>
    <property type="molecule type" value="Genomic_DNA"/>
</dbReference>
<dbReference type="InterPro" id="IPR014710">
    <property type="entry name" value="RmlC-like_jellyroll"/>
</dbReference>
<gene>
    <name evidence="2" type="ORF">E4635_01385</name>
</gene>
<evidence type="ECO:0000259" key="1">
    <source>
        <dbReference type="Pfam" id="PF00027"/>
    </source>
</evidence>
<accession>A0A4Z0LCI9</accession>
<dbReference type="RefSeq" id="WP_135524819.1">
    <property type="nucleotide sequence ID" value="NZ_SRLH01000001.1"/>
</dbReference>
<dbReference type="CDD" id="cd00038">
    <property type="entry name" value="CAP_ED"/>
    <property type="match status" value="1"/>
</dbReference>
<dbReference type="Pfam" id="PF00027">
    <property type="entry name" value="cNMP_binding"/>
    <property type="match status" value="1"/>
</dbReference>
<keyword evidence="3" id="KW-1185">Reference proteome</keyword>